<gene>
    <name evidence="2" type="ORF">FHS13_001770</name>
</gene>
<reference evidence="2 3" key="1">
    <citation type="submission" date="2020-08" db="EMBL/GenBank/DDBJ databases">
        <title>Genomic Encyclopedia of Type Strains, Phase III (KMG-III): the genomes of soil and plant-associated and newly described type strains.</title>
        <authorList>
            <person name="Whitman W."/>
        </authorList>
    </citation>
    <scope>NUCLEOTIDE SEQUENCE [LARGE SCALE GENOMIC DNA]</scope>
    <source>
        <strain evidence="2 3">CECT 8712</strain>
    </source>
</reference>
<keyword evidence="3" id="KW-1185">Reference proteome</keyword>
<feature type="transmembrane region" description="Helical" evidence="1">
    <location>
        <begin position="53"/>
        <end position="71"/>
    </location>
</feature>
<evidence type="ECO:0000313" key="2">
    <source>
        <dbReference type="EMBL" id="MBB6119819.1"/>
    </source>
</evidence>
<feature type="transmembrane region" description="Helical" evidence="1">
    <location>
        <begin position="110"/>
        <end position="129"/>
    </location>
</feature>
<protein>
    <submittedName>
        <fullName evidence="2">Uncharacterized protein</fullName>
    </submittedName>
</protein>
<feature type="transmembrane region" description="Helical" evidence="1">
    <location>
        <begin position="78"/>
        <end position="98"/>
    </location>
</feature>
<dbReference type="Pfam" id="PF20128">
    <property type="entry name" value="DUF6518"/>
    <property type="match status" value="1"/>
</dbReference>
<sequence>MKRTRIPAPALERPAPLIAHPAAQLGIAVCAALLIGFATAFAQGLLPHALSPLANSSGSWSLAAFLLALLSRRPWVSCLIGVLSLAAMLAGYDIASLVRGHSPSSGQTLFWLAAAATAGPLLGLAGNAVRTRSRFAPAAAGLMGGVLAGEGVYGLLHIADTTPPAYWACSIAAGVALTAWGVLRNSPALAGVAAALGTAVPITVLFPLAYSPRFLLLFS</sequence>
<dbReference type="EMBL" id="JACHJO010000005">
    <property type="protein sequence ID" value="MBB6119819.1"/>
    <property type="molecule type" value="Genomic_DNA"/>
</dbReference>
<comment type="caution">
    <text evidence="2">The sequence shown here is derived from an EMBL/GenBank/DDBJ whole genome shotgun (WGS) entry which is preliminary data.</text>
</comment>
<name>A0A841ILY0_9ACTN</name>
<dbReference type="RefSeq" id="WP_343064956.1">
    <property type="nucleotide sequence ID" value="NZ_JACHJO010000005.1"/>
</dbReference>
<dbReference type="AlphaFoldDB" id="A0A841ILY0"/>
<feature type="transmembrane region" description="Helical" evidence="1">
    <location>
        <begin position="190"/>
        <end position="210"/>
    </location>
</feature>
<feature type="transmembrane region" description="Helical" evidence="1">
    <location>
        <begin position="165"/>
        <end position="183"/>
    </location>
</feature>
<keyword evidence="1" id="KW-0472">Membrane</keyword>
<feature type="transmembrane region" description="Helical" evidence="1">
    <location>
        <begin position="21"/>
        <end position="41"/>
    </location>
</feature>
<feature type="transmembrane region" description="Helical" evidence="1">
    <location>
        <begin position="136"/>
        <end position="159"/>
    </location>
</feature>
<dbReference type="Proteomes" id="UP000536604">
    <property type="component" value="Unassembled WGS sequence"/>
</dbReference>
<evidence type="ECO:0000256" key="1">
    <source>
        <dbReference type="SAM" id="Phobius"/>
    </source>
</evidence>
<organism evidence="2 3">
    <name type="scientific">Nocardiopsis algeriensis</name>
    <dbReference type="NCBI Taxonomy" id="1478215"/>
    <lineage>
        <taxon>Bacteria</taxon>
        <taxon>Bacillati</taxon>
        <taxon>Actinomycetota</taxon>
        <taxon>Actinomycetes</taxon>
        <taxon>Streptosporangiales</taxon>
        <taxon>Nocardiopsidaceae</taxon>
        <taxon>Nocardiopsis</taxon>
    </lineage>
</organism>
<keyword evidence="1" id="KW-1133">Transmembrane helix</keyword>
<dbReference type="InterPro" id="IPR045393">
    <property type="entry name" value="DUF6518"/>
</dbReference>
<proteinExistence type="predicted"/>
<keyword evidence="1" id="KW-0812">Transmembrane</keyword>
<accession>A0A841ILY0</accession>
<evidence type="ECO:0000313" key="3">
    <source>
        <dbReference type="Proteomes" id="UP000536604"/>
    </source>
</evidence>